<dbReference type="AlphaFoldDB" id="A0A8T2QPM9"/>
<sequence>MRCYTTSSGAVSASEHHTMVLTATTSAASPASSLCSSSAASSSSSCTSSLSISCSSFPADRHIRRHLSLRPVCHDIRASSFLSPNASPFHISRRSFEPVKCDIGGQYEETFADVEKHLLDYFTFKAARTVLLQLYEMNPPQYSWFYRFVADNRPQDSERFLRTLVKERQQLGERVMVTRLHLYNLWYKKLDHAKMYQEISDQNLELLRERLVQTVKWPSMDDEMKDT</sequence>
<reference evidence="4" key="1">
    <citation type="submission" date="2021-08" db="EMBL/GenBank/DDBJ databases">
        <title>WGS assembly of Ceratopteris richardii.</title>
        <authorList>
            <person name="Marchant D.B."/>
            <person name="Chen G."/>
            <person name="Jenkins J."/>
            <person name="Shu S."/>
            <person name="Leebens-Mack J."/>
            <person name="Grimwood J."/>
            <person name="Schmutz J."/>
            <person name="Soltis P."/>
            <person name="Soltis D."/>
            <person name="Chen Z.-H."/>
        </authorList>
    </citation>
    <scope>NUCLEOTIDE SEQUENCE</scope>
    <source>
        <strain evidence="4">Whitten #5841</strain>
        <tissue evidence="4">Leaf</tissue>
    </source>
</reference>
<dbReference type="Pfam" id="PF02341">
    <property type="entry name" value="RbcX"/>
    <property type="match status" value="1"/>
</dbReference>
<name>A0A8T2QPM9_CERRI</name>
<evidence type="ECO:0008006" key="6">
    <source>
        <dbReference type="Google" id="ProtNLM"/>
    </source>
</evidence>
<dbReference type="GO" id="GO:0015979">
    <property type="term" value="P:photosynthesis"/>
    <property type="evidence" value="ECO:0007669"/>
    <property type="project" value="UniProtKB-KW"/>
</dbReference>
<dbReference type="GO" id="GO:0044183">
    <property type="term" value="F:protein folding chaperone"/>
    <property type="evidence" value="ECO:0007669"/>
    <property type="project" value="InterPro"/>
</dbReference>
<evidence type="ECO:0000256" key="2">
    <source>
        <dbReference type="ARBA" id="ARBA00023186"/>
    </source>
</evidence>
<keyword evidence="5" id="KW-1185">Reference proteome</keyword>
<comment type="caution">
    <text evidence="4">The sequence shown here is derived from an EMBL/GenBank/DDBJ whole genome shotgun (WGS) entry which is preliminary data.</text>
</comment>
<keyword evidence="3" id="KW-0120">Carbon dioxide fixation</keyword>
<dbReference type="GO" id="GO:0015977">
    <property type="term" value="P:carbon fixation"/>
    <property type="evidence" value="ECO:0007669"/>
    <property type="project" value="UniProtKB-KW"/>
</dbReference>
<dbReference type="SUPFAM" id="SSF158615">
    <property type="entry name" value="RbcX-like"/>
    <property type="match status" value="1"/>
</dbReference>
<dbReference type="GO" id="GO:0110102">
    <property type="term" value="P:ribulose bisphosphate carboxylase complex assembly"/>
    <property type="evidence" value="ECO:0007669"/>
    <property type="project" value="InterPro"/>
</dbReference>
<dbReference type="PANTHER" id="PTHR33791:SF1">
    <property type="entry name" value="RUBISCO CHAPERONE RBCX"/>
    <property type="match status" value="1"/>
</dbReference>
<keyword evidence="1" id="KW-0602">Photosynthesis</keyword>
<dbReference type="Gene3D" id="1.10.1200.210">
    <property type="entry name" value="Chaperonin-like RbcX"/>
    <property type="match status" value="1"/>
</dbReference>
<dbReference type="InterPro" id="IPR038052">
    <property type="entry name" value="Chaperonin_RbcX_sf"/>
</dbReference>
<gene>
    <name evidence="4" type="ORF">KP509_33G059700</name>
</gene>
<dbReference type="EMBL" id="CM035438">
    <property type="protein sequence ID" value="KAH7286132.1"/>
    <property type="molecule type" value="Genomic_DNA"/>
</dbReference>
<evidence type="ECO:0000313" key="4">
    <source>
        <dbReference type="EMBL" id="KAH7286132.1"/>
    </source>
</evidence>
<keyword evidence="2" id="KW-0143">Chaperone</keyword>
<proteinExistence type="predicted"/>
<accession>A0A8T2QPM9</accession>
<evidence type="ECO:0000256" key="3">
    <source>
        <dbReference type="ARBA" id="ARBA00023300"/>
    </source>
</evidence>
<organism evidence="4 5">
    <name type="scientific">Ceratopteris richardii</name>
    <name type="common">Triangle waterfern</name>
    <dbReference type="NCBI Taxonomy" id="49495"/>
    <lineage>
        <taxon>Eukaryota</taxon>
        <taxon>Viridiplantae</taxon>
        <taxon>Streptophyta</taxon>
        <taxon>Embryophyta</taxon>
        <taxon>Tracheophyta</taxon>
        <taxon>Polypodiopsida</taxon>
        <taxon>Polypodiidae</taxon>
        <taxon>Polypodiales</taxon>
        <taxon>Pteridineae</taxon>
        <taxon>Pteridaceae</taxon>
        <taxon>Parkerioideae</taxon>
        <taxon>Ceratopteris</taxon>
    </lineage>
</organism>
<evidence type="ECO:0000313" key="5">
    <source>
        <dbReference type="Proteomes" id="UP000825935"/>
    </source>
</evidence>
<dbReference type="PANTHER" id="PTHR33791">
    <property type="entry name" value="CHAPERONIN-LIKE RBCX PROTEIN 1, CHLOROPLASTIC"/>
    <property type="match status" value="1"/>
</dbReference>
<dbReference type="OrthoDB" id="546456at2759"/>
<dbReference type="Proteomes" id="UP000825935">
    <property type="component" value="Chromosome 33"/>
</dbReference>
<protein>
    <recommendedName>
        <fullName evidence="6">Chaperonin-like RbcX protein</fullName>
    </recommendedName>
</protein>
<dbReference type="InterPro" id="IPR003435">
    <property type="entry name" value="Chaperonin_RcbX"/>
</dbReference>
<evidence type="ECO:0000256" key="1">
    <source>
        <dbReference type="ARBA" id="ARBA00022531"/>
    </source>
</evidence>